<proteinExistence type="predicted"/>
<keyword evidence="3" id="KW-1185">Reference proteome</keyword>
<evidence type="ECO:0000313" key="3">
    <source>
        <dbReference type="Proteomes" id="UP000266673"/>
    </source>
</evidence>
<accession>A0A397UTL4</accession>
<dbReference type="Proteomes" id="UP000266673">
    <property type="component" value="Unassembled WGS sequence"/>
</dbReference>
<dbReference type="AlphaFoldDB" id="A0A397UTL4"/>
<evidence type="ECO:0000313" key="2">
    <source>
        <dbReference type="EMBL" id="RIB12069.1"/>
    </source>
</evidence>
<feature type="transmembrane region" description="Helical" evidence="1">
    <location>
        <begin position="54"/>
        <end position="70"/>
    </location>
</feature>
<reference evidence="2 3" key="1">
    <citation type="submission" date="2018-06" db="EMBL/GenBank/DDBJ databases">
        <title>Comparative genomics reveals the genomic features of Rhizophagus irregularis, R. cerebriforme, R. diaphanum and Gigaspora rosea, and their symbiotic lifestyle signature.</title>
        <authorList>
            <person name="Morin E."/>
            <person name="San Clemente H."/>
            <person name="Chen E.C.H."/>
            <person name="De La Providencia I."/>
            <person name="Hainaut M."/>
            <person name="Kuo A."/>
            <person name="Kohler A."/>
            <person name="Murat C."/>
            <person name="Tang N."/>
            <person name="Roy S."/>
            <person name="Loubradou J."/>
            <person name="Henrissat B."/>
            <person name="Grigoriev I.V."/>
            <person name="Corradi N."/>
            <person name="Roux C."/>
            <person name="Martin F.M."/>
        </authorList>
    </citation>
    <scope>NUCLEOTIDE SEQUENCE [LARGE SCALE GENOMIC DNA]</scope>
    <source>
        <strain evidence="2 3">DAOM 194757</strain>
    </source>
</reference>
<name>A0A397UTL4_9GLOM</name>
<comment type="caution">
    <text evidence="2">The sequence shown here is derived from an EMBL/GenBank/DDBJ whole genome shotgun (WGS) entry which is preliminary data.</text>
</comment>
<keyword evidence="1" id="KW-0472">Membrane</keyword>
<dbReference type="EMBL" id="QKWP01001063">
    <property type="protein sequence ID" value="RIB12069.1"/>
    <property type="molecule type" value="Genomic_DNA"/>
</dbReference>
<feature type="transmembrane region" description="Helical" evidence="1">
    <location>
        <begin position="82"/>
        <end position="101"/>
    </location>
</feature>
<organism evidence="2 3">
    <name type="scientific">Gigaspora rosea</name>
    <dbReference type="NCBI Taxonomy" id="44941"/>
    <lineage>
        <taxon>Eukaryota</taxon>
        <taxon>Fungi</taxon>
        <taxon>Fungi incertae sedis</taxon>
        <taxon>Mucoromycota</taxon>
        <taxon>Glomeromycotina</taxon>
        <taxon>Glomeromycetes</taxon>
        <taxon>Diversisporales</taxon>
        <taxon>Gigasporaceae</taxon>
        <taxon>Gigaspora</taxon>
    </lineage>
</organism>
<keyword evidence="1" id="KW-0812">Transmembrane</keyword>
<gene>
    <name evidence="2" type="ORF">C2G38_53719</name>
</gene>
<keyword evidence="1" id="KW-1133">Transmembrane helix</keyword>
<evidence type="ECO:0000256" key="1">
    <source>
        <dbReference type="SAM" id="Phobius"/>
    </source>
</evidence>
<protein>
    <submittedName>
        <fullName evidence="2">Uncharacterized protein</fullName>
    </submittedName>
</protein>
<feature type="transmembrane region" description="Helical" evidence="1">
    <location>
        <begin position="107"/>
        <end position="130"/>
    </location>
</feature>
<sequence>MHVTGNNTDTVFFFFSTNLTNLTNKVHECVSRSSWIMPLLSLQLSIKETCLERIHTYIVFIFVHFAFIHFTSHSFTLHFIHFAFYSLFILFTLHLSTFHFIHFAFIHFAFINFAFIHFASHSFTLHLFTLHLSSLKRKKNPNICMDVLKKKLQELILVY</sequence>